<evidence type="ECO:0000313" key="2">
    <source>
        <dbReference type="EMBL" id="HIZ38724.1"/>
    </source>
</evidence>
<keyword evidence="1" id="KW-0732">Signal</keyword>
<accession>A0A9D2J7P4</accession>
<proteinExistence type="predicted"/>
<evidence type="ECO:0000313" key="3">
    <source>
        <dbReference type="Proteomes" id="UP000824049"/>
    </source>
</evidence>
<feature type="signal peptide" evidence="1">
    <location>
        <begin position="1"/>
        <end position="32"/>
    </location>
</feature>
<feature type="chain" id="PRO_5039620954" description="DUF5626 domain-containing protein" evidence="1">
    <location>
        <begin position="33"/>
        <end position="161"/>
    </location>
</feature>
<reference evidence="2" key="1">
    <citation type="journal article" date="2021" name="PeerJ">
        <title>Extensive microbial diversity within the chicken gut microbiome revealed by metagenomics and culture.</title>
        <authorList>
            <person name="Gilroy R."/>
            <person name="Ravi A."/>
            <person name="Getino M."/>
            <person name="Pursley I."/>
            <person name="Horton D.L."/>
            <person name="Alikhan N.F."/>
            <person name="Baker D."/>
            <person name="Gharbi K."/>
            <person name="Hall N."/>
            <person name="Watson M."/>
            <person name="Adriaenssens E.M."/>
            <person name="Foster-Nyarko E."/>
            <person name="Jarju S."/>
            <person name="Secka A."/>
            <person name="Antonio M."/>
            <person name="Oren A."/>
            <person name="Chaudhuri R.R."/>
            <person name="La Ragione R."/>
            <person name="Hildebrand F."/>
            <person name="Pallen M.J."/>
        </authorList>
    </citation>
    <scope>NUCLEOTIDE SEQUENCE</scope>
    <source>
        <strain evidence="2">CHK179-28034</strain>
    </source>
</reference>
<gene>
    <name evidence="2" type="ORF">H9968_02185</name>
</gene>
<dbReference type="Proteomes" id="UP000824049">
    <property type="component" value="Unassembled WGS sequence"/>
</dbReference>
<dbReference type="EMBL" id="DXBR01000024">
    <property type="protein sequence ID" value="HIZ38724.1"/>
    <property type="molecule type" value="Genomic_DNA"/>
</dbReference>
<comment type="caution">
    <text evidence="2">The sequence shown here is derived from an EMBL/GenBank/DDBJ whole genome shotgun (WGS) entry which is preliminary data.</text>
</comment>
<evidence type="ECO:0000256" key="1">
    <source>
        <dbReference type="SAM" id="SignalP"/>
    </source>
</evidence>
<sequence length="161" mass="17878">MKCMSKMWKKTGIAVMVLLLLAAVIPAGSVQAASKTGQYQKKYKTQVSFPVWSEPAYGVVINRIKNGKVRFQISRAGVNGSPIYNSNVIKAKLKNNKASFQWKDTWGNSGTGKLKFSGGYVKLKIKQTYTADLNRSTLDTGGKFVKMKKISDSKKLFDKWG</sequence>
<evidence type="ECO:0008006" key="4">
    <source>
        <dbReference type="Google" id="ProtNLM"/>
    </source>
</evidence>
<protein>
    <recommendedName>
        <fullName evidence="4">DUF5626 domain-containing protein</fullName>
    </recommendedName>
</protein>
<dbReference type="AlphaFoldDB" id="A0A9D2J7P4"/>
<reference evidence="2" key="2">
    <citation type="submission" date="2021-04" db="EMBL/GenBank/DDBJ databases">
        <authorList>
            <person name="Gilroy R."/>
        </authorList>
    </citation>
    <scope>NUCLEOTIDE SEQUENCE</scope>
    <source>
        <strain evidence="2">CHK179-28034</strain>
    </source>
</reference>
<name>A0A9D2J7P4_9FIRM</name>
<organism evidence="2 3">
    <name type="scientific">Candidatus Anaerobutyricum stercoris</name>
    <dbReference type="NCBI Taxonomy" id="2838457"/>
    <lineage>
        <taxon>Bacteria</taxon>
        <taxon>Bacillati</taxon>
        <taxon>Bacillota</taxon>
        <taxon>Clostridia</taxon>
        <taxon>Lachnospirales</taxon>
        <taxon>Lachnospiraceae</taxon>
        <taxon>Anaerobutyricum</taxon>
    </lineage>
</organism>